<dbReference type="AlphaFoldDB" id="A0A7R9KWS8"/>
<feature type="compositionally biased region" description="Polar residues" evidence="1">
    <location>
        <begin position="210"/>
        <end position="220"/>
    </location>
</feature>
<name>A0A7R9KWS8_9ACAR</name>
<proteinExistence type="predicted"/>
<feature type="region of interest" description="Disordered" evidence="1">
    <location>
        <begin position="209"/>
        <end position="228"/>
    </location>
</feature>
<dbReference type="InterPro" id="IPR011990">
    <property type="entry name" value="TPR-like_helical_dom_sf"/>
</dbReference>
<evidence type="ECO:0000313" key="3">
    <source>
        <dbReference type="Proteomes" id="UP000759131"/>
    </source>
</evidence>
<protein>
    <submittedName>
        <fullName evidence="2">Uncharacterized protein</fullName>
    </submittedName>
</protein>
<dbReference type="EMBL" id="OC863057">
    <property type="protein sequence ID" value="CAD7630747.1"/>
    <property type="molecule type" value="Genomic_DNA"/>
</dbReference>
<accession>A0A7R9KWS8</accession>
<sequence>MEATIGQKKWRTDLSHLFKCWSLIKTSELIKDKAYEELKTFSADRRAIERLNQTIKRNDLKTSFDQTISLWNKAIDQYLNQRNFFAAAECMESLAEIEFKFGDKHAKRVSLSTLLKASKYFKKASQPKRALIVLKRVLTILELSPKNDISIIADRYEDCVQLYLSLDLPHLANVSQKMHQFLDPQKAEKASFCSLDKCKLESYDLPMPSRVSTPSTVRTNNSDDEDSYDNQCFGEQTIEHQIEDKEWVQQQIRLLDQHNTSLFATNYTDINDDNCQHTSDEELDLNIKQNFKPTWSIYLECCSNEFGQPVTPDTIS</sequence>
<organism evidence="2">
    <name type="scientific">Medioppia subpectinata</name>
    <dbReference type="NCBI Taxonomy" id="1979941"/>
    <lineage>
        <taxon>Eukaryota</taxon>
        <taxon>Metazoa</taxon>
        <taxon>Ecdysozoa</taxon>
        <taxon>Arthropoda</taxon>
        <taxon>Chelicerata</taxon>
        <taxon>Arachnida</taxon>
        <taxon>Acari</taxon>
        <taxon>Acariformes</taxon>
        <taxon>Sarcoptiformes</taxon>
        <taxon>Oribatida</taxon>
        <taxon>Brachypylina</taxon>
        <taxon>Oppioidea</taxon>
        <taxon>Oppiidae</taxon>
        <taxon>Medioppia</taxon>
    </lineage>
</organism>
<dbReference type="OrthoDB" id="6532579at2759"/>
<dbReference type="Proteomes" id="UP000759131">
    <property type="component" value="Unassembled WGS sequence"/>
</dbReference>
<dbReference type="Gene3D" id="1.25.40.10">
    <property type="entry name" value="Tetratricopeptide repeat domain"/>
    <property type="match status" value="1"/>
</dbReference>
<keyword evidence="3" id="KW-1185">Reference proteome</keyword>
<evidence type="ECO:0000256" key="1">
    <source>
        <dbReference type="SAM" id="MobiDB-lite"/>
    </source>
</evidence>
<gene>
    <name evidence="2" type="ORF">OSB1V03_LOCUS11159</name>
</gene>
<reference evidence="2" key="1">
    <citation type="submission" date="2020-11" db="EMBL/GenBank/DDBJ databases">
        <authorList>
            <person name="Tran Van P."/>
        </authorList>
    </citation>
    <scope>NUCLEOTIDE SEQUENCE</scope>
</reference>
<evidence type="ECO:0000313" key="2">
    <source>
        <dbReference type="EMBL" id="CAD7630747.1"/>
    </source>
</evidence>
<dbReference type="EMBL" id="CAJPIZ010008482">
    <property type="protein sequence ID" value="CAG2111177.1"/>
    <property type="molecule type" value="Genomic_DNA"/>
</dbReference>